<feature type="transmembrane region" description="Helical" evidence="1">
    <location>
        <begin position="372"/>
        <end position="394"/>
    </location>
</feature>
<feature type="transmembrane region" description="Helical" evidence="1">
    <location>
        <begin position="104"/>
        <end position="124"/>
    </location>
</feature>
<feature type="transmembrane region" description="Helical" evidence="1">
    <location>
        <begin position="341"/>
        <end position="360"/>
    </location>
</feature>
<proteinExistence type="predicted"/>
<keyword evidence="3" id="KW-1185">Reference proteome</keyword>
<evidence type="ECO:0000313" key="3">
    <source>
        <dbReference type="Proteomes" id="UP000018747"/>
    </source>
</evidence>
<feature type="transmembrane region" description="Helical" evidence="1">
    <location>
        <begin position="593"/>
        <end position="612"/>
    </location>
</feature>
<evidence type="ECO:0000256" key="1">
    <source>
        <dbReference type="SAM" id="Phobius"/>
    </source>
</evidence>
<dbReference type="RefSeq" id="WP_020985256.1">
    <property type="nucleotide sequence ID" value="NZ_AHMT02000061.1"/>
</dbReference>
<name>V6I590_9LEPT</name>
<keyword evidence="1" id="KW-0812">Transmembrane</keyword>
<dbReference type="OrthoDB" id="343588at2"/>
<dbReference type="AlphaFoldDB" id="V6I590"/>
<dbReference type="Proteomes" id="UP000018747">
    <property type="component" value="Unassembled WGS sequence"/>
</dbReference>
<protein>
    <submittedName>
        <fullName evidence="2">Membrane protein</fullName>
    </submittedName>
</protein>
<evidence type="ECO:0000313" key="2">
    <source>
        <dbReference type="EMBL" id="EQA60454.1"/>
    </source>
</evidence>
<keyword evidence="1" id="KW-1133">Transmembrane helix</keyword>
<dbReference type="EMBL" id="AHMT02000061">
    <property type="protein sequence ID" value="EQA60454.1"/>
    <property type="molecule type" value="Genomic_DNA"/>
</dbReference>
<keyword evidence="1" id="KW-0472">Membrane</keyword>
<feature type="transmembrane region" description="Helical" evidence="1">
    <location>
        <begin position="12"/>
        <end position="29"/>
    </location>
</feature>
<gene>
    <name evidence="2" type="ORF">LEP1GSC062_0262</name>
</gene>
<feature type="transmembrane region" description="Helical" evidence="1">
    <location>
        <begin position="215"/>
        <end position="233"/>
    </location>
</feature>
<organism evidence="2 3">
    <name type="scientific">Leptospira alexanderi serovar Manhao 3 str. L 60</name>
    <dbReference type="NCBI Taxonomy" id="1049759"/>
    <lineage>
        <taxon>Bacteria</taxon>
        <taxon>Pseudomonadati</taxon>
        <taxon>Spirochaetota</taxon>
        <taxon>Spirochaetia</taxon>
        <taxon>Leptospirales</taxon>
        <taxon>Leptospiraceae</taxon>
        <taxon>Leptospira</taxon>
    </lineage>
</organism>
<feature type="transmembrane region" description="Helical" evidence="1">
    <location>
        <begin position="239"/>
        <end position="257"/>
    </location>
</feature>
<reference evidence="2" key="1">
    <citation type="submission" date="2013-05" db="EMBL/GenBank/DDBJ databases">
        <authorList>
            <person name="Harkins D.M."/>
            <person name="Durkin A.S."/>
            <person name="Brinkac L.M."/>
            <person name="Haft D.H."/>
            <person name="Selengut J.D."/>
            <person name="Sanka R."/>
            <person name="DePew J."/>
            <person name="Purushe J."/>
            <person name="Hartskeerl R.A."/>
            <person name="Ahmed A."/>
            <person name="van der Linden H."/>
            <person name="Goris M.G.A."/>
            <person name="Vinetz J.M."/>
            <person name="Sutton G.G."/>
            <person name="Nierman W.C."/>
            <person name="Fouts D.E."/>
        </authorList>
    </citation>
    <scope>NUCLEOTIDE SEQUENCE [LARGE SCALE GENOMIC DNA]</scope>
    <source>
        <strain evidence="2">L 60</strain>
    </source>
</reference>
<sequence>MQFLDNIRSSKFLILGLFLPQFVILGIYFHKLYLKFLSFCPNQNFLTWDPDARLVTSIRFAEAFRSFDPIMIVRLVFDSPTWPVLRNFPEALIVLIFGPGGTPVSIFTFGELILLFLIVPWILFRFSKQKSQIAPPLLFPLVWTGLLQNPGFMHYSFSGMLEIQGGLFFLPAVLAFWELYCLDEVEILHSSQNPNSLLQESSKQINSGFISTKSILTGSYFPWFLCISANLLFHTKYPYGYIFILFGSLFLITFRFYETKQFIFKILNFYGLFLNESSFLQNSLERKDSAFSIKNVSEKENSDSFLKNVSEERNFDSLAKNNSEKTKPVFSKENFFKRIKWRALIPIGFAILLILVSAIFPKEILPEKTKAYLYYAGVLIFWISINVVVWKIFYGLRKADKDILTLQFTDHLKSSVSCPEVQSVKIDLTGSGRSIIRNSDAEKNFSTWKYFWTYVIFPIGSWVLIHPDRFLSFIITTKHMQDVGLMPGQSEDSIFSFIYFREILDNSFYAPYGGWVLCVGLILGIIFGGFHYWKNHEVSASFFLFLSVFVSILGLTLVTPNHQPRHIYHLYPALLVAICIFCYEKFSEGRTKILSYLVYSVFLIFTLGYWSWKHSDIWERTNLCFSGTDRGLFFTAEDAESVFLKTVNRSSVLWNLLPLEHHNRPDIMLSFYRAGFYNRQKVREKNKKEEFDLQKIRISGSNWFIVTDRCDEIGNRIGIPFEEIKKSASETDWNPVRGACILKVGGK</sequence>
<comment type="caution">
    <text evidence="2">The sequence shown here is derived from an EMBL/GenBank/DDBJ whole genome shotgun (WGS) entry which is preliminary data.</text>
</comment>
<feature type="transmembrane region" description="Helical" evidence="1">
    <location>
        <begin position="540"/>
        <end position="560"/>
    </location>
</feature>
<feature type="transmembrane region" description="Helical" evidence="1">
    <location>
        <begin position="566"/>
        <end position="586"/>
    </location>
</feature>
<feature type="transmembrane region" description="Helical" evidence="1">
    <location>
        <begin position="512"/>
        <end position="533"/>
    </location>
</feature>
<accession>V6I590</accession>
<dbReference type="STRING" id="100053.GCA_002009845_00904"/>
<feature type="transmembrane region" description="Helical" evidence="1">
    <location>
        <begin position="447"/>
        <end position="465"/>
    </location>
</feature>